<comment type="caution">
    <text evidence="3">The sequence shown here is derived from an EMBL/GenBank/DDBJ whole genome shotgun (WGS) entry which is preliminary data.</text>
</comment>
<dbReference type="InterPro" id="IPR029068">
    <property type="entry name" value="Glyas_Bleomycin-R_OHBP_Dase"/>
</dbReference>
<feature type="domain" description="VOC" evidence="2">
    <location>
        <begin position="4"/>
        <end position="127"/>
    </location>
</feature>
<sequence>MLKGIHHVAIICTDYAASKAFYTDILGFKVLAENYRAHRQSYKLDLALPDGTQIELFSFPNPPQRPSRPEAAGLRHLAFEVQDIDVVITHLHSHHVVTEPVRVDEYTHKRFTFFQDPDGLPLELYEVKR</sequence>
<name>A0A167NG12_9GAMM</name>
<proteinExistence type="predicted"/>
<dbReference type="InterPro" id="IPR051332">
    <property type="entry name" value="Fosfomycin_Res_Enzymes"/>
</dbReference>
<accession>A0A167NG12</accession>
<organism evidence="3 4">
    <name type="scientific">Pseudoalteromonas luteoviolacea CPMOR-1</name>
    <dbReference type="NCBI Taxonomy" id="1365248"/>
    <lineage>
        <taxon>Bacteria</taxon>
        <taxon>Pseudomonadati</taxon>
        <taxon>Pseudomonadota</taxon>
        <taxon>Gammaproteobacteria</taxon>
        <taxon>Alteromonadales</taxon>
        <taxon>Pseudoalteromonadaceae</taxon>
        <taxon>Pseudoalteromonas</taxon>
    </lineage>
</organism>
<evidence type="ECO:0000313" key="4">
    <source>
        <dbReference type="Proteomes" id="UP000076486"/>
    </source>
</evidence>
<dbReference type="EMBL" id="AUYC01000002">
    <property type="protein sequence ID" value="KZN68201.1"/>
    <property type="molecule type" value="Genomic_DNA"/>
</dbReference>
<reference evidence="3 4" key="1">
    <citation type="submission" date="2013-07" db="EMBL/GenBank/DDBJ databases">
        <title>Comparative Genomic and Metabolomic Analysis of Twelve Strains of Pseudoalteromonas luteoviolacea.</title>
        <authorList>
            <person name="Vynne N.G."/>
            <person name="Mansson M."/>
            <person name="Gram L."/>
        </authorList>
    </citation>
    <scope>NUCLEOTIDE SEQUENCE [LARGE SCALE GENOMIC DNA]</scope>
    <source>
        <strain evidence="3 4">CPMOR-1</strain>
    </source>
</reference>
<dbReference type="PANTHER" id="PTHR36113">
    <property type="entry name" value="LYASE, PUTATIVE-RELATED-RELATED"/>
    <property type="match status" value="1"/>
</dbReference>
<evidence type="ECO:0000313" key="3">
    <source>
        <dbReference type="EMBL" id="KZN68201.1"/>
    </source>
</evidence>
<dbReference type="InterPro" id="IPR037478">
    <property type="entry name" value="YwkD-like_dom"/>
</dbReference>
<dbReference type="AlphaFoldDB" id="A0A167NG12"/>
<dbReference type="Gene3D" id="3.10.180.10">
    <property type="entry name" value="2,3-Dihydroxybiphenyl 1,2-Dioxygenase, domain 1"/>
    <property type="match status" value="1"/>
</dbReference>
<keyword evidence="1" id="KW-0479">Metal-binding</keyword>
<dbReference type="Pfam" id="PF00903">
    <property type="entry name" value="Glyoxalase"/>
    <property type="match status" value="1"/>
</dbReference>
<evidence type="ECO:0000256" key="1">
    <source>
        <dbReference type="ARBA" id="ARBA00022723"/>
    </source>
</evidence>
<evidence type="ECO:0000259" key="2">
    <source>
        <dbReference type="PROSITE" id="PS51819"/>
    </source>
</evidence>
<dbReference type="PATRIC" id="fig|1365248.3.peg.105"/>
<protein>
    <recommendedName>
        <fullName evidence="2">VOC domain-containing protein</fullName>
    </recommendedName>
</protein>
<dbReference type="SUPFAM" id="SSF54593">
    <property type="entry name" value="Glyoxalase/Bleomycin resistance protein/Dihydroxybiphenyl dioxygenase"/>
    <property type="match status" value="1"/>
</dbReference>
<dbReference type="CDD" id="cd08352">
    <property type="entry name" value="VOC_Bs_YwkD_like"/>
    <property type="match status" value="1"/>
</dbReference>
<dbReference type="PANTHER" id="PTHR36113:SF6">
    <property type="entry name" value="FOSFOMYCIN RESISTANCE PROTEIN FOSX"/>
    <property type="match status" value="1"/>
</dbReference>
<dbReference type="GO" id="GO:0046872">
    <property type="term" value="F:metal ion binding"/>
    <property type="evidence" value="ECO:0007669"/>
    <property type="project" value="UniProtKB-KW"/>
</dbReference>
<dbReference type="RefSeq" id="WP_063366269.1">
    <property type="nucleotide sequence ID" value="NZ_AUYC01000002.1"/>
</dbReference>
<dbReference type="Proteomes" id="UP000076486">
    <property type="component" value="Unassembled WGS sequence"/>
</dbReference>
<dbReference type="InterPro" id="IPR004360">
    <property type="entry name" value="Glyas_Fos-R_dOase_dom"/>
</dbReference>
<dbReference type="InterPro" id="IPR037523">
    <property type="entry name" value="VOC_core"/>
</dbReference>
<dbReference type="NCBIfam" id="NF008551">
    <property type="entry name" value="PRK11478.1"/>
    <property type="match status" value="1"/>
</dbReference>
<dbReference type="PROSITE" id="PS51819">
    <property type="entry name" value="VOC"/>
    <property type="match status" value="1"/>
</dbReference>
<gene>
    <name evidence="3" type="ORF">N473_07190</name>
</gene>